<dbReference type="Pfam" id="PF02350">
    <property type="entry name" value="Epimerase_2"/>
    <property type="match status" value="1"/>
</dbReference>
<dbReference type="EC" id="3.2.1.183" evidence="2"/>
<gene>
    <name evidence="2" type="primary">neuC</name>
    <name evidence="2" type="ORF">F7O84_09280</name>
</gene>
<comment type="caution">
    <text evidence="2">The sequence shown here is derived from an EMBL/GenBank/DDBJ whole genome shotgun (WGS) entry which is preliminary data.</text>
</comment>
<dbReference type="InterPro" id="IPR003331">
    <property type="entry name" value="UDP_GlcNAc_Epimerase_2_dom"/>
</dbReference>
<accession>A0A7V7QJI3</accession>
<dbReference type="GO" id="GO:0004553">
    <property type="term" value="F:hydrolase activity, hydrolyzing O-glycosyl compounds"/>
    <property type="evidence" value="ECO:0007669"/>
    <property type="project" value="InterPro"/>
</dbReference>
<dbReference type="Proteomes" id="UP000461768">
    <property type="component" value="Unassembled WGS sequence"/>
</dbReference>
<dbReference type="InterPro" id="IPR029767">
    <property type="entry name" value="WecB-like"/>
</dbReference>
<reference evidence="2 3" key="1">
    <citation type="submission" date="2019-09" db="EMBL/GenBank/DDBJ databases">
        <authorList>
            <person name="Valk L.C."/>
        </authorList>
    </citation>
    <scope>NUCLEOTIDE SEQUENCE [LARGE SCALE GENOMIC DNA]</scope>
    <source>
        <strain evidence="2">GalUA</strain>
    </source>
</reference>
<keyword evidence="2" id="KW-0378">Hydrolase</keyword>
<dbReference type="Gene3D" id="3.40.50.2000">
    <property type="entry name" value="Glycogen Phosphorylase B"/>
    <property type="match status" value="2"/>
</dbReference>
<dbReference type="SUPFAM" id="SSF53756">
    <property type="entry name" value="UDP-Glycosyltransferase/glycogen phosphorylase"/>
    <property type="match status" value="1"/>
</dbReference>
<dbReference type="OrthoDB" id="9803238at2"/>
<sequence length="388" mass="43855">MKKLCVVTGSRAEYSLLKPVMLRILEDKECELLLIVAGMHLDTRYGITEQEIIKDGFSIQEKIEMNLATDTKTGICKSTGLGLLSFGDAYERMKPDMVILLGDRYEILSAAVAACICNIPIAHIHGGEITKGSIDDCMRHAITKMSYLHFTCANEYQRRVIQLGEDPKRVYQVGALGIENITRLSLLSREELETCLAITLHEPYLVVTYHPMTLDEKETKYQIKELLLALDSFVDYQIIFTRSNSDAGGDIINKKIDTYILKNKARAMVFSSLGSLRYFSLVKYAKAVIGNSSSGILEVPYLRIPVVNIGERQEGRIKPDFVINSKPTAKEIARGIHHAITHDWKNEKGDNPYYKENTSKNIINIIKQNLNQGIQLKKGFYQLKQEKD</sequence>
<dbReference type="RefSeq" id="WP_151144312.1">
    <property type="nucleotide sequence ID" value="NZ_WAGX01000005.1"/>
</dbReference>
<name>A0A7V7QJI3_9FIRM</name>
<proteinExistence type="predicted"/>
<dbReference type="PANTHER" id="PTHR43174">
    <property type="entry name" value="UDP-N-ACETYLGLUCOSAMINE 2-EPIMERASE"/>
    <property type="match status" value="1"/>
</dbReference>
<dbReference type="PANTHER" id="PTHR43174:SF3">
    <property type="entry name" value="UDP-N-ACETYLGLUCOSAMINE 2-EPIMERASE"/>
    <property type="match status" value="1"/>
</dbReference>
<dbReference type="EMBL" id="WAGX01000005">
    <property type="protein sequence ID" value="KAB1437777.1"/>
    <property type="molecule type" value="Genomic_DNA"/>
</dbReference>
<dbReference type="CDD" id="cd03786">
    <property type="entry name" value="GTB_UDP-GlcNAc_2-Epimerase"/>
    <property type="match status" value="1"/>
</dbReference>
<keyword evidence="2" id="KW-0326">Glycosidase</keyword>
<reference evidence="2 3" key="2">
    <citation type="submission" date="2020-02" db="EMBL/GenBank/DDBJ databases">
        <title>Candidatus Galacturonibacter soehngenii shows hetero-acetogenic catabolism of galacturonic acid but lacks a canonical carbon monoxide dehydrogenase/acetyl-CoA synthase complex.</title>
        <authorList>
            <person name="Diender M."/>
            <person name="Stouten G.R."/>
            <person name="Petersen J.F."/>
            <person name="Nielsen P.H."/>
            <person name="Dueholm M.S."/>
            <person name="Pronk J.T."/>
            <person name="Van Loosdrecht M.C.M."/>
        </authorList>
    </citation>
    <scope>NUCLEOTIDE SEQUENCE [LARGE SCALE GENOMIC DNA]</scope>
    <source>
        <strain evidence="2">GalUA</strain>
    </source>
</reference>
<evidence type="ECO:0000259" key="1">
    <source>
        <dbReference type="Pfam" id="PF02350"/>
    </source>
</evidence>
<dbReference type="AlphaFoldDB" id="A0A7V7QJI3"/>
<feature type="domain" description="UDP-N-acetylglucosamine 2-epimerase" evidence="1">
    <location>
        <begin position="26"/>
        <end position="367"/>
    </location>
</feature>
<protein>
    <submittedName>
        <fullName evidence="2">UDP-N-acetylglucosamine 2-epimerase (Hydrolyzing)</fullName>
        <ecNumber evidence="2">3.2.1.183</ecNumber>
    </submittedName>
</protein>
<dbReference type="InterPro" id="IPR020004">
    <property type="entry name" value="UDP-GlcNAc_Epase"/>
</dbReference>
<evidence type="ECO:0000313" key="2">
    <source>
        <dbReference type="EMBL" id="KAB1437777.1"/>
    </source>
</evidence>
<dbReference type="NCBIfam" id="TIGR03568">
    <property type="entry name" value="NeuC_NnaA"/>
    <property type="match status" value="1"/>
</dbReference>
<dbReference type="GO" id="GO:0006047">
    <property type="term" value="P:UDP-N-acetylglucosamine metabolic process"/>
    <property type="evidence" value="ECO:0007669"/>
    <property type="project" value="InterPro"/>
</dbReference>
<organism evidence="2 3">
    <name type="scientific">Candidatus Galacturonatibacter soehngenii</name>
    <dbReference type="NCBI Taxonomy" id="2307010"/>
    <lineage>
        <taxon>Bacteria</taxon>
        <taxon>Bacillati</taxon>
        <taxon>Bacillota</taxon>
        <taxon>Clostridia</taxon>
        <taxon>Lachnospirales</taxon>
        <taxon>Lachnospiraceae</taxon>
        <taxon>Candidatus Galacturonatibacter</taxon>
    </lineage>
</organism>
<evidence type="ECO:0000313" key="3">
    <source>
        <dbReference type="Proteomes" id="UP000461768"/>
    </source>
</evidence>
<keyword evidence="3" id="KW-1185">Reference proteome</keyword>